<sequence>MGSKRSDLPMQVAQLARDDVVTASRDASVREIAEAMFGQSVGSVVVIEDDDPVGIVTDRDLAVELLAEDGPANLFKSDVELEALTAGDVMTADPLVVDSDDELPRVLHHMTEAHARRIPVVDDNGSLTGILTLDDVVTHLAGESAHVSAQLDNVAGVIRSESPQE</sequence>
<keyword evidence="2" id="KW-0129">CBS domain</keyword>
<evidence type="ECO:0000259" key="3">
    <source>
        <dbReference type="PROSITE" id="PS51371"/>
    </source>
</evidence>
<feature type="domain" description="CBS" evidence="3">
    <location>
        <begin position="90"/>
        <end position="148"/>
    </location>
</feature>
<dbReference type="Proteomes" id="UP001596432">
    <property type="component" value="Unassembled WGS sequence"/>
</dbReference>
<name>A0ABD5XXV0_9EURY</name>
<evidence type="ECO:0000256" key="2">
    <source>
        <dbReference type="PROSITE-ProRule" id="PRU00703"/>
    </source>
</evidence>
<keyword evidence="1" id="KW-0677">Repeat</keyword>
<reference evidence="4 5" key="1">
    <citation type="journal article" date="2019" name="Int. J. Syst. Evol. Microbiol.">
        <title>The Global Catalogue of Microorganisms (GCM) 10K type strain sequencing project: providing services to taxonomists for standard genome sequencing and annotation.</title>
        <authorList>
            <consortium name="The Broad Institute Genomics Platform"/>
            <consortium name="The Broad Institute Genome Sequencing Center for Infectious Disease"/>
            <person name="Wu L."/>
            <person name="Ma J."/>
        </authorList>
    </citation>
    <scope>NUCLEOTIDE SEQUENCE [LARGE SCALE GENOMIC DNA]</scope>
    <source>
        <strain evidence="4 5">XZYJT29</strain>
    </source>
</reference>
<dbReference type="PROSITE" id="PS51371">
    <property type="entry name" value="CBS"/>
    <property type="match status" value="2"/>
</dbReference>
<organism evidence="4 5">
    <name type="scientific">Halosimplex aquaticum</name>
    <dbReference type="NCBI Taxonomy" id="3026162"/>
    <lineage>
        <taxon>Archaea</taxon>
        <taxon>Methanobacteriati</taxon>
        <taxon>Methanobacteriota</taxon>
        <taxon>Stenosarchaea group</taxon>
        <taxon>Halobacteria</taxon>
        <taxon>Halobacteriales</taxon>
        <taxon>Haloarculaceae</taxon>
        <taxon>Halosimplex</taxon>
    </lineage>
</organism>
<dbReference type="AlphaFoldDB" id="A0ABD5XXV0"/>
<dbReference type="PANTHER" id="PTHR48108">
    <property type="entry name" value="CBS DOMAIN-CONTAINING PROTEIN CBSX2, CHLOROPLASTIC"/>
    <property type="match status" value="1"/>
</dbReference>
<dbReference type="InterPro" id="IPR000644">
    <property type="entry name" value="CBS_dom"/>
</dbReference>
<evidence type="ECO:0000313" key="5">
    <source>
        <dbReference type="Proteomes" id="UP001596432"/>
    </source>
</evidence>
<dbReference type="Gene3D" id="3.10.580.10">
    <property type="entry name" value="CBS-domain"/>
    <property type="match status" value="1"/>
</dbReference>
<dbReference type="EMBL" id="JBHTAS010000001">
    <property type="protein sequence ID" value="MFC7139957.1"/>
    <property type="molecule type" value="Genomic_DNA"/>
</dbReference>
<dbReference type="SMART" id="SM00116">
    <property type="entry name" value="CBS"/>
    <property type="match status" value="2"/>
</dbReference>
<gene>
    <name evidence="4" type="ORF">ACFQMA_08935</name>
</gene>
<dbReference type="InterPro" id="IPR051462">
    <property type="entry name" value="CBS_domain-containing"/>
</dbReference>
<proteinExistence type="predicted"/>
<accession>A0ABD5XXV0</accession>
<dbReference type="PANTHER" id="PTHR48108:SF26">
    <property type="entry name" value="CBS DOMAIN-CONTAINING PROTEIN DDB_G0289609"/>
    <property type="match status" value="1"/>
</dbReference>
<evidence type="ECO:0000313" key="4">
    <source>
        <dbReference type="EMBL" id="MFC7139957.1"/>
    </source>
</evidence>
<feature type="domain" description="CBS" evidence="3">
    <location>
        <begin position="15"/>
        <end position="72"/>
    </location>
</feature>
<comment type="caution">
    <text evidence="4">The sequence shown here is derived from an EMBL/GenBank/DDBJ whole genome shotgun (WGS) entry which is preliminary data.</text>
</comment>
<dbReference type="SUPFAM" id="SSF54631">
    <property type="entry name" value="CBS-domain pair"/>
    <property type="match status" value="1"/>
</dbReference>
<dbReference type="GeneID" id="78820228"/>
<evidence type="ECO:0000256" key="1">
    <source>
        <dbReference type="ARBA" id="ARBA00022737"/>
    </source>
</evidence>
<dbReference type="RefSeq" id="WP_274325525.1">
    <property type="nucleotide sequence ID" value="NZ_CP118158.1"/>
</dbReference>
<keyword evidence="5" id="KW-1185">Reference proteome</keyword>
<dbReference type="InterPro" id="IPR046342">
    <property type="entry name" value="CBS_dom_sf"/>
</dbReference>
<dbReference type="Pfam" id="PF00571">
    <property type="entry name" value="CBS"/>
    <property type="match status" value="2"/>
</dbReference>
<protein>
    <submittedName>
        <fullName evidence="4">CBS domain-containing protein</fullName>
    </submittedName>
</protein>